<keyword evidence="7" id="KW-1185">Reference proteome</keyword>
<dbReference type="PANTHER" id="PTHR46847:SF1">
    <property type="entry name" value="D-ALLOSE-BINDING PERIPLASMIC PROTEIN-RELATED"/>
    <property type="match status" value="1"/>
</dbReference>
<evidence type="ECO:0000256" key="3">
    <source>
        <dbReference type="ARBA" id="ARBA00022729"/>
    </source>
</evidence>
<dbReference type="PANTHER" id="PTHR46847">
    <property type="entry name" value="D-ALLOSE-BINDING PERIPLASMIC PROTEIN-RELATED"/>
    <property type="match status" value="1"/>
</dbReference>
<evidence type="ECO:0000256" key="2">
    <source>
        <dbReference type="ARBA" id="ARBA00007639"/>
    </source>
</evidence>
<dbReference type="eggNOG" id="COG1879">
    <property type="taxonomic scope" value="Bacteria"/>
</dbReference>
<dbReference type="AlphaFoldDB" id="Q9K631"/>
<evidence type="ECO:0000313" key="7">
    <source>
        <dbReference type="Proteomes" id="UP000001258"/>
    </source>
</evidence>
<comment type="similarity">
    <text evidence="2">Belongs to the bacterial solute-binding protein 2 family.</text>
</comment>
<reference evidence="6 7" key="1">
    <citation type="journal article" date="2000" name="Nucleic Acids Res.">
        <title>Complete genome sequence of the alkaliphilic bacterium Bacillus halodurans and genomic sequence comparison with Bacillus subtilis.</title>
        <authorList>
            <person name="Takami H."/>
            <person name="Nakasone K."/>
            <person name="Takaki Y."/>
            <person name="Maeno G."/>
            <person name="Sasaki R."/>
            <person name="Masui N."/>
            <person name="Fuji F."/>
            <person name="Hirama C."/>
            <person name="Nakamura Y."/>
            <person name="Ogasawara N."/>
            <person name="Kuhara S."/>
            <person name="Horikoshi K."/>
        </authorList>
    </citation>
    <scope>NUCLEOTIDE SEQUENCE [LARGE SCALE GENOMIC DNA]</scope>
    <source>
        <strain evidence="7">ATCC BAA-125 / DSM 18197 / FERM 7344 / JCM 9153 / C-125</strain>
    </source>
</reference>
<evidence type="ECO:0000313" key="6">
    <source>
        <dbReference type="EMBL" id="BAB07620.1"/>
    </source>
</evidence>
<organism evidence="6 7">
    <name type="scientific">Halalkalibacterium halodurans (strain ATCC BAA-125 / DSM 18197 / FERM 7344 / JCM 9153 / C-125)</name>
    <name type="common">Bacillus halodurans</name>
    <dbReference type="NCBI Taxonomy" id="272558"/>
    <lineage>
        <taxon>Bacteria</taxon>
        <taxon>Bacillati</taxon>
        <taxon>Bacillota</taxon>
        <taxon>Bacilli</taxon>
        <taxon>Bacillales</taxon>
        <taxon>Bacillaceae</taxon>
        <taxon>Halalkalibacterium (ex Joshi et al. 2022)</taxon>
    </lineage>
</organism>
<dbReference type="Gene3D" id="3.40.50.2300">
    <property type="match status" value="2"/>
</dbReference>
<feature type="signal peptide" evidence="4">
    <location>
        <begin position="1"/>
        <end position="27"/>
    </location>
</feature>
<proteinExistence type="inferred from homology"/>
<dbReference type="InterPro" id="IPR025997">
    <property type="entry name" value="SBP_2_dom"/>
</dbReference>
<evidence type="ECO:0000256" key="4">
    <source>
        <dbReference type="SAM" id="SignalP"/>
    </source>
</evidence>
<dbReference type="InterPro" id="IPR028082">
    <property type="entry name" value="Peripla_BP_I"/>
</dbReference>
<dbReference type="PIR" id="E84137">
    <property type="entry name" value="E84137"/>
</dbReference>
<dbReference type="STRING" id="272558.gene:10729814"/>
<dbReference type="CDD" id="cd06301">
    <property type="entry name" value="PBP1_rhizopine_binding-like"/>
    <property type="match status" value="1"/>
</dbReference>
<dbReference type="KEGG" id="bha:BH3901"/>
<dbReference type="Pfam" id="PF13407">
    <property type="entry name" value="Peripla_BP_4"/>
    <property type="match status" value="1"/>
</dbReference>
<dbReference type="EMBL" id="BA000004">
    <property type="protein sequence ID" value="BAB07620.1"/>
    <property type="molecule type" value="Genomic_DNA"/>
</dbReference>
<dbReference type="OrthoDB" id="9814427at2"/>
<gene>
    <name evidence="6" type="ordered locus">BH3901</name>
</gene>
<dbReference type="GO" id="GO:0030313">
    <property type="term" value="C:cell envelope"/>
    <property type="evidence" value="ECO:0007669"/>
    <property type="project" value="UniProtKB-SubCell"/>
</dbReference>
<evidence type="ECO:0000256" key="1">
    <source>
        <dbReference type="ARBA" id="ARBA00004196"/>
    </source>
</evidence>
<keyword evidence="3 4" id="KW-0732">Signal</keyword>
<evidence type="ECO:0000259" key="5">
    <source>
        <dbReference type="Pfam" id="PF13407"/>
    </source>
</evidence>
<feature type="domain" description="Periplasmic binding protein" evidence="5">
    <location>
        <begin position="48"/>
        <end position="301"/>
    </location>
</feature>
<dbReference type="PROSITE" id="PS51257">
    <property type="entry name" value="PROKAR_LIPOPROTEIN"/>
    <property type="match status" value="1"/>
</dbReference>
<dbReference type="Proteomes" id="UP000001258">
    <property type="component" value="Chromosome"/>
</dbReference>
<name>Q9K631_HALH5</name>
<dbReference type="HOGENOM" id="CLU_037628_3_1_9"/>
<comment type="subcellular location">
    <subcellularLocation>
        <location evidence="1">Cell envelope</location>
    </subcellularLocation>
</comment>
<protein>
    <submittedName>
        <fullName evidence="6">Rhizopine ABC transporter (Rhizopine-binding protein)</fullName>
    </submittedName>
</protein>
<dbReference type="SUPFAM" id="SSF53822">
    <property type="entry name" value="Periplasmic binding protein-like I"/>
    <property type="match status" value="1"/>
</dbReference>
<dbReference type="GO" id="GO:0030246">
    <property type="term" value="F:carbohydrate binding"/>
    <property type="evidence" value="ECO:0007669"/>
    <property type="project" value="UniProtKB-ARBA"/>
</dbReference>
<dbReference type="RefSeq" id="WP_010900026.1">
    <property type="nucleotide sequence ID" value="NC_002570.2"/>
</dbReference>
<sequence>MFGLNKKVAVALIIYCLSFLLVGCASDSDEQMGTESVNKAGDDGKMVIGFAHPDFNDMFLGFLLAGVQAYEAEQTNVEVVYVDAENDSDGQIAQVEDLIAQGVDAIMAIPVDLIATEFIVDRAQQAGVPVVLINRDSVEREDAYVGSDSLQAGTIQMEEVAAVLKGKGKIAIMNGQMGHTAQINRTLGNKQVVDQYPGMEVVIEGTGGWSREKGKELMESWIESGQTFDAVVANNDEMAIGAIMAAEEAGIVDELVFAGIDGTPDALDYMSKGKLTISVFQDAKGQGQTGLEQAIKLAKGESAEKMTNIPYETITKRNVDEYKKKWQ</sequence>
<accession>Q9K631</accession>
<feature type="chain" id="PRO_5004332427" evidence="4">
    <location>
        <begin position="28"/>
        <end position="327"/>
    </location>
</feature>